<reference evidence="9" key="2">
    <citation type="submission" date="2015-01" db="EMBL/GenBank/DDBJ databases">
        <title>Evolutionary Origins and Diversification of the Mycorrhizal Mutualists.</title>
        <authorList>
            <consortium name="DOE Joint Genome Institute"/>
            <consortium name="Mycorrhizal Genomics Consortium"/>
            <person name="Kohler A."/>
            <person name="Kuo A."/>
            <person name="Nagy L.G."/>
            <person name="Floudas D."/>
            <person name="Copeland A."/>
            <person name="Barry K.W."/>
            <person name="Cichocki N."/>
            <person name="Veneault-Fourrey C."/>
            <person name="LaButti K."/>
            <person name="Lindquist E.A."/>
            <person name="Lipzen A."/>
            <person name="Lundell T."/>
            <person name="Morin E."/>
            <person name="Murat C."/>
            <person name="Riley R."/>
            <person name="Ohm R."/>
            <person name="Sun H."/>
            <person name="Tunlid A."/>
            <person name="Henrissat B."/>
            <person name="Grigoriev I.V."/>
            <person name="Hibbett D.S."/>
            <person name="Martin F."/>
        </authorList>
    </citation>
    <scope>NUCLEOTIDE SEQUENCE [LARGE SCALE GENOMIC DNA]</scope>
    <source>
        <strain evidence="9">MUT 4182</strain>
    </source>
</reference>
<dbReference type="GO" id="GO:0006511">
    <property type="term" value="P:ubiquitin-dependent protein catabolic process"/>
    <property type="evidence" value="ECO:0007669"/>
    <property type="project" value="TreeGrafter"/>
</dbReference>
<evidence type="ECO:0000256" key="3">
    <source>
        <dbReference type="ARBA" id="ARBA00022679"/>
    </source>
</evidence>
<evidence type="ECO:0000313" key="8">
    <source>
        <dbReference type="EMBL" id="KIO29730.1"/>
    </source>
</evidence>
<dbReference type="FunFam" id="3.30.2410.10:FF:000011">
    <property type="entry name" value="Putative Ubiquitin-protein ligase E3C"/>
    <property type="match status" value="1"/>
</dbReference>
<feature type="region of interest" description="Disordered" evidence="6">
    <location>
        <begin position="1"/>
        <end position="20"/>
    </location>
</feature>
<dbReference type="EMBL" id="KN822979">
    <property type="protein sequence ID" value="KIO29730.1"/>
    <property type="molecule type" value="Genomic_DNA"/>
</dbReference>
<dbReference type="HOGENOM" id="CLU_002173_2_4_1"/>
<dbReference type="InterPro" id="IPR044611">
    <property type="entry name" value="E3A/B/C-like"/>
</dbReference>
<feature type="domain" description="HECT" evidence="7">
    <location>
        <begin position="650"/>
        <end position="982"/>
    </location>
</feature>
<dbReference type="AlphaFoldDB" id="A0A0C3QER4"/>
<keyword evidence="9" id="KW-1185">Reference proteome</keyword>
<dbReference type="Gene3D" id="3.30.2410.10">
    <property type="entry name" value="Hect, E3 ligase catalytic domain"/>
    <property type="match status" value="1"/>
</dbReference>
<evidence type="ECO:0000313" key="9">
    <source>
        <dbReference type="Proteomes" id="UP000054248"/>
    </source>
</evidence>
<evidence type="ECO:0000259" key="7">
    <source>
        <dbReference type="PROSITE" id="PS50237"/>
    </source>
</evidence>
<evidence type="ECO:0000256" key="6">
    <source>
        <dbReference type="SAM" id="MobiDB-lite"/>
    </source>
</evidence>
<dbReference type="CDD" id="cd00078">
    <property type="entry name" value="HECTc"/>
    <property type="match status" value="1"/>
</dbReference>
<dbReference type="PANTHER" id="PTHR45700">
    <property type="entry name" value="UBIQUITIN-PROTEIN LIGASE E3C"/>
    <property type="match status" value="1"/>
</dbReference>
<dbReference type="PROSITE" id="PS50096">
    <property type="entry name" value="IQ"/>
    <property type="match status" value="1"/>
</dbReference>
<dbReference type="GO" id="GO:0000209">
    <property type="term" value="P:protein polyubiquitination"/>
    <property type="evidence" value="ECO:0007669"/>
    <property type="project" value="InterPro"/>
</dbReference>
<dbReference type="Gene3D" id="3.30.2160.10">
    <property type="entry name" value="Hect, E3 ligase catalytic domain"/>
    <property type="match status" value="1"/>
</dbReference>
<gene>
    <name evidence="8" type="ORF">M407DRAFT_14471</name>
</gene>
<dbReference type="SUPFAM" id="SSF56204">
    <property type="entry name" value="Hect, E3 ligase catalytic domain"/>
    <property type="match status" value="1"/>
</dbReference>
<dbReference type="Gene3D" id="3.90.1750.10">
    <property type="entry name" value="Hect, E3 ligase catalytic domains"/>
    <property type="match status" value="1"/>
</dbReference>
<keyword evidence="3" id="KW-0808">Transferase</keyword>
<protein>
    <recommendedName>
        <fullName evidence="2">HECT-type E3 ubiquitin transferase</fullName>
        <ecNumber evidence="2">2.3.2.26</ecNumber>
    </recommendedName>
</protein>
<dbReference type="PANTHER" id="PTHR45700:SF2">
    <property type="entry name" value="UBIQUITIN-PROTEIN LIGASE E3C"/>
    <property type="match status" value="1"/>
</dbReference>
<reference evidence="8 9" key="1">
    <citation type="submission" date="2014-04" db="EMBL/GenBank/DDBJ databases">
        <authorList>
            <consortium name="DOE Joint Genome Institute"/>
            <person name="Kuo A."/>
            <person name="Girlanda M."/>
            <person name="Perotto S."/>
            <person name="Kohler A."/>
            <person name="Nagy L.G."/>
            <person name="Floudas D."/>
            <person name="Copeland A."/>
            <person name="Barry K.W."/>
            <person name="Cichocki N."/>
            <person name="Veneault-Fourrey C."/>
            <person name="LaButti K."/>
            <person name="Lindquist E.A."/>
            <person name="Lipzen A."/>
            <person name="Lundell T."/>
            <person name="Morin E."/>
            <person name="Murat C."/>
            <person name="Sun H."/>
            <person name="Tunlid A."/>
            <person name="Henrissat B."/>
            <person name="Grigoriev I.V."/>
            <person name="Hibbett D.S."/>
            <person name="Martin F."/>
            <person name="Nordberg H.P."/>
            <person name="Cantor M.N."/>
            <person name="Hua S.X."/>
        </authorList>
    </citation>
    <scope>NUCLEOTIDE SEQUENCE [LARGE SCALE GENOMIC DNA]</scope>
    <source>
        <strain evidence="8 9">MUT 4182</strain>
    </source>
</reference>
<feature type="region of interest" description="Disordered" evidence="6">
    <location>
        <begin position="309"/>
        <end position="333"/>
    </location>
</feature>
<dbReference type="Proteomes" id="UP000054248">
    <property type="component" value="Unassembled WGS sequence"/>
</dbReference>
<dbReference type="InterPro" id="IPR000569">
    <property type="entry name" value="HECT_dom"/>
</dbReference>
<feature type="active site" description="Glycyl thioester intermediate" evidence="5">
    <location>
        <position position="950"/>
    </location>
</feature>
<sequence>MYPAFLGPGRQRKINLGGSTTTKTQEAVLDTVRAQREQRLDQRRRAESAHKIQAWWRGTSEARRVKSQLKARFDAQNDPPVIWTRLLVVAGLLGPFSTPDAGSWLVLTRQVSVLILKDVAATPKSPQARNHLQVLSALVSPTCPAAIRIMGYLLDKGLYPYISTAIRALDDKSAPALPLLCSLITAPFSIFDSGSEKYSGALFSVFQHILTIPRLPNRLPLASLTQFAGQLPWASLGNIPVSLLVQVTDLEAKAHLLANMVVFIPPRMQALPAPAVSTYLEASASVLASLPPDGLEPVSKASAVTSWNIKEDSDDSDSEQHVQKAPAPPPPRLKLDGKTLTRLQTVVSPGHIASLMAKTSNNPGLRVQVFRFFLSLSSAWPAKRDQVFSSIVFSPNGSTLIKEVWRGWVRRASLGKRSRTGIEALRDPSNQDLWPPLLFLVDTYTHSLRTMTDDEFFSTGGARSSAVRSQPLLLDEVAEFSKQILNIVFPLYWNEDQMNVREDSIPGLPSMKWETARDKLTRCLKAIHARDSRRKFTPEDHWLMTSEIDMQSFCEAAIFEERNLDRTTDRTLSKRQMAYISPRLGVLNNIPFAIPFNVRVEIFRDFVANDMARVDAPGPEGGAVGYHCTIRRSHISKDGYDTLNGLGHKLKRRIRITFIDQFGNEESGIDGGGVFKEFLTSLSKEAFDTDRGLWLATKQQALYPNPHSYARESHQLSWYRFIGRILGKALYEGILVDVSFATFFLAKWLGKQSYLDDLASLDHELYQGLLFLKHYDGNVEDLSLNFTVTDNEFGETKTINLLPNGVNIPVTKENRMQYIYMVSNYRLNVQMKQQSEAFFEGLSDVIDPKWLRMFNQQELQILIGGTEEPVNVDDLLGNTVYGGSFNEDHPTVKAFWKVLKSFDQAQRCAFLRFVTSCARPPLLGFKELNPKFSIRDAGSDNSRLPTASTCVNLLKLPLYSNEYILRQKLLQAINAGAGFDLS</sequence>
<dbReference type="SMART" id="SM00119">
    <property type="entry name" value="HECTc"/>
    <property type="match status" value="1"/>
</dbReference>
<accession>A0A0C3QER4</accession>
<comment type="catalytic activity">
    <reaction evidence="1">
        <text>S-ubiquitinyl-[E2 ubiquitin-conjugating enzyme]-L-cysteine + [acceptor protein]-L-lysine = [E2 ubiquitin-conjugating enzyme]-L-cysteine + N(6)-ubiquitinyl-[acceptor protein]-L-lysine.</text>
        <dbReference type="EC" id="2.3.2.26"/>
    </reaction>
</comment>
<dbReference type="CDD" id="cd23766">
    <property type="entry name" value="IQCG"/>
    <property type="match status" value="1"/>
</dbReference>
<dbReference type="GO" id="GO:0061630">
    <property type="term" value="F:ubiquitin protein ligase activity"/>
    <property type="evidence" value="ECO:0007669"/>
    <property type="project" value="UniProtKB-EC"/>
</dbReference>
<dbReference type="InterPro" id="IPR035983">
    <property type="entry name" value="Hect_E3_ubiquitin_ligase"/>
</dbReference>
<evidence type="ECO:0000256" key="4">
    <source>
        <dbReference type="ARBA" id="ARBA00022786"/>
    </source>
</evidence>
<dbReference type="OrthoDB" id="8068875at2759"/>
<evidence type="ECO:0000256" key="2">
    <source>
        <dbReference type="ARBA" id="ARBA00012485"/>
    </source>
</evidence>
<dbReference type="EC" id="2.3.2.26" evidence="2"/>
<dbReference type="PROSITE" id="PS50237">
    <property type="entry name" value="HECT"/>
    <property type="match status" value="1"/>
</dbReference>
<keyword evidence="4 5" id="KW-0833">Ubl conjugation pathway</keyword>
<evidence type="ECO:0000256" key="1">
    <source>
        <dbReference type="ARBA" id="ARBA00000885"/>
    </source>
</evidence>
<proteinExistence type="predicted"/>
<organism evidence="8 9">
    <name type="scientific">Tulasnella calospora MUT 4182</name>
    <dbReference type="NCBI Taxonomy" id="1051891"/>
    <lineage>
        <taxon>Eukaryota</taxon>
        <taxon>Fungi</taxon>
        <taxon>Dikarya</taxon>
        <taxon>Basidiomycota</taxon>
        <taxon>Agaricomycotina</taxon>
        <taxon>Agaricomycetes</taxon>
        <taxon>Cantharellales</taxon>
        <taxon>Tulasnellaceae</taxon>
        <taxon>Tulasnella</taxon>
    </lineage>
</organism>
<name>A0A0C3QER4_9AGAM</name>
<dbReference type="Pfam" id="PF00632">
    <property type="entry name" value="HECT"/>
    <property type="match status" value="1"/>
</dbReference>
<dbReference type="STRING" id="1051891.A0A0C3QER4"/>
<dbReference type="FunFam" id="3.30.2160.10:FF:000002">
    <property type="entry name" value="Putative Ubiquitin-protein ligase E3C"/>
    <property type="match status" value="1"/>
</dbReference>
<evidence type="ECO:0000256" key="5">
    <source>
        <dbReference type="PROSITE-ProRule" id="PRU00104"/>
    </source>
</evidence>